<proteinExistence type="predicted"/>
<dbReference type="SUPFAM" id="SSF52317">
    <property type="entry name" value="Class I glutamine amidotransferase-like"/>
    <property type="match status" value="1"/>
</dbReference>
<reference evidence="3" key="1">
    <citation type="journal article" date="2013" name="Stand. Genomic Sci.">
        <title>Genome sequence of the Litoreibacter arenae type strain (DSM 19593(T)), a member of the Roseobacter clade isolated from sea sand.</title>
        <authorList>
            <person name="Riedel T."/>
            <person name="Fiebig A."/>
            <person name="Petersen J."/>
            <person name="Gronow S."/>
            <person name="Kyrpides N.C."/>
            <person name="Goker M."/>
            <person name="Klenk H.P."/>
        </authorList>
    </citation>
    <scope>NUCLEOTIDE SEQUENCE [LARGE SCALE GENOMIC DNA]</scope>
    <source>
        <strain evidence="3">DSM 19593</strain>
    </source>
</reference>
<evidence type="ECO:0000313" key="3">
    <source>
        <dbReference type="Proteomes" id="UP000015351"/>
    </source>
</evidence>
<protein>
    <submittedName>
        <fullName evidence="2">GMP synthase</fullName>
        <ecNumber evidence="2">6.3.5.2</ecNumber>
    </submittedName>
</protein>
<comment type="caution">
    <text evidence="2">The sequence shown here is derived from an EMBL/GenBank/DDBJ whole genome shotgun (WGS) entry which is preliminary data.</text>
</comment>
<organism evidence="2 3">
    <name type="scientific">Litoreibacter arenae DSM 19593</name>
    <dbReference type="NCBI Taxonomy" id="1123360"/>
    <lineage>
        <taxon>Bacteria</taxon>
        <taxon>Pseudomonadati</taxon>
        <taxon>Pseudomonadota</taxon>
        <taxon>Alphaproteobacteria</taxon>
        <taxon>Rhodobacterales</taxon>
        <taxon>Roseobacteraceae</taxon>
        <taxon>Litoreibacter</taxon>
    </lineage>
</organism>
<dbReference type="eggNOG" id="COG0518">
    <property type="taxonomic scope" value="Bacteria"/>
</dbReference>
<evidence type="ECO:0000313" key="2">
    <source>
        <dbReference type="EMBL" id="EPX80022.1"/>
    </source>
</evidence>
<dbReference type="EMBL" id="AONI01000009">
    <property type="protein sequence ID" value="EPX80022.1"/>
    <property type="molecule type" value="Genomic_DNA"/>
</dbReference>
<dbReference type="InterPro" id="IPR044992">
    <property type="entry name" value="ChyE-like"/>
</dbReference>
<dbReference type="InterPro" id="IPR029062">
    <property type="entry name" value="Class_I_gatase-like"/>
</dbReference>
<keyword evidence="2" id="KW-0436">Ligase</keyword>
<dbReference type="Gene3D" id="3.40.50.880">
    <property type="match status" value="1"/>
</dbReference>
<name>S9QJR1_9RHOB</name>
<dbReference type="PATRIC" id="fig|1123360.3.peg.1347"/>
<dbReference type="Pfam" id="PF00117">
    <property type="entry name" value="GATase"/>
    <property type="match status" value="1"/>
</dbReference>
<dbReference type="InterPro" id="IPR017926">
    <property type="entry name" value="GATASE"/>
</dbReference>
<dbReference type="CDD" id="cd01741">
    <property type="entry name" value="GATase1_1"/>
    <property type="match status" value="1"/>
</dbReference>
<dbReference type="PANTHER" id="PTHR42695:SF5">
    <property type="entry name" value="GLUTAMINE AMIDOTRANSFERASE YLR126C-RELATED"/>
    <property type="match status" value="1"/>
</dbReference>
<feature type="domain" description="Glutamine amidotransferase" evidence="1">
    <location>
        <begin position="53"/>
        <end position="179"/>
    </location>
</feature>
<dbReference type="GO" id="GO:0003922">
    <property type="term" value="F:GMP synthase (glutamine-hydrolyzing) activity"/>
    <property type="evidence" value="ECO:0007669"/>
    <property type="project" value="UniProtKB-EC"/>
</dbReference>
<evidence type="ECO:0000259" key="1">
    <source>
        <dbReference type="Pfam" id="PF00117"/>
    </source>
</evidence>
<dbReference type="AlphaFoldDB" id="S9QJR1"/>
<dbReference type="HOGENOM" id="CLU_054974_0_2_5"/>
<accession>S9QJR1</accession>
<keyword evidence="3" id="KW-1185">Reference proteome</keyword>
<dbReference type="Proteomes" id="UP000015351">
    <property type="component" value="Unassembled WGS sequence"/>
</dbReference>
<gene>
    <name evidence="2" type="ORF">thalar_01358</name>
</gene>
<sequence length="233" mass="25846">MKIGILTCGHAAAEVLDEHGDYPEMFHTLLDGHGFTFKDYDVEHLQFPANIRDCDGWLLTGSRHGVYEDHAFIPLLETFIREVYAAHIPMVGICFGHQIIAQALGGHVEKFNGGWSIGATDYQFDDLGRVTLNAWHQDQVITPPEGAMPVASNDFCANAALVYDDRIYTVQPHPEFSNSLIAEYVRLRAGGSGYPDDVMARAAERVTCPTDSQMIADKIADFFKQPREASRAS</sequence>
<dbReference type="PROSITE" id="PS51273">
    <property type="entry name" value="GATASE_TYPE_1"/>
    <property type="match status" value="1"/>
</dbReference>
<dbReference type="PANTHER" id="PTHR42695">
    <property type="entry name" value="GLUTAMINE AMIDOTRANSFERASE YLR126C-RELATED"/>
    <property type="match status" value="1"/>
</dbReference>
<dbReference type="RefSeq" id="WP_021099928.1">
    <property type="nucleotide sequence ID" value="NZ_KE557306.1"/>
</dbReference>
<dbReference type="STRING" id="1123360.thalar_01358"/>
<dbReference type="EC" id="6.3.5.2" evidence="2"/>
<dbReference type="OrthoDB" id="7365442at2"/>
<dbReference type="GO" id="GO:0005829">
    <property type="term" value="C:cytosol"/>
    <property type="evidence" value="ECO:0007669"/>
    <property type="project" value="TreeGrafter"/>
</dbReference>